<feature type="region of interest" description="Disordered" evidence="2">
    <location>
        <begin position="551"/>
        <end position="571"/>
    </location>
</feature>
<dbReference type="GO" id="GO:0016740">
    <property type="term" value="F:transferase activity"/>
    <property type="evidence" value="ECO:0007669"/>
    <property type="project" value="UniProtKB-KW"/>
</dbReference>
<gene>
    <name evidence="3" type="ORF">ESCO_002008</name>
</gene>
<protein>
    <submittedName>
        <fullName evidence="3">Formyl-coenzyme A transferase</fullName>
    </submittedName>
</protein>
<evidence type="ECO:0000313" key="4">
    <source>
        <dbReference type="Proteomes" id="UP000053831"/>
    </source>
</evidence>
<evidence type="ECO:0000256" key="1">
    <source>
        <dbReference type="ARBA" id="ARBA00008383"/>
    </source>
</evidence>
<dbReference type="Pfam" id="PF02515">
    <property type="entry name" value="CoA_transf_3"/>
    <property type="match status" value="1"/>
</dbReference>
<dbReference type="InterPro" id="IPR050509">
    <property type="entry name" value="CoA-transferase_III"/>
</dbReference>
<keyword evidence="3" id="KW-0808">Transferase</keyword>
<name>A0A0M8N005_ESCWE</name>
<dbReference type="EMBL" id="LGSR01000006">
    <property type="protein sequence ID" value="KOS22298.1"/>
    <property type="molecule type" value="Genomic_DNA"/>
</dbReference>
<dbReference type="OrthoDB" id="5863171at2759"/>
<feature type="compositionally biased region" description="Acidic residues" evidence="2">
    <location>
        <begin position="98"/>
        <end position="108"/>
    </location>
</feature>
<feature type="region of interest" description="Disordered" evidence="2">
    <location>
        <begin position="96"/>
        <end position="119"/>
    </location>
</feature>
<sequence length="571" mass="59115">MPETQGLDNPNPNPGPGHDPDPGRGTGVIDRSAFSAHDVVADIWSALKLPPNALEALHLPGADHAGPALPSSFKIGILAQGSIALAALTAALLRASQDDDDDDDENEDPGPPSKGHGLCVPRVTVPLDRAVLEFRSEQLYDIDGRRDESAWGTLGGLHRTSDGHVRIHDVFPNHAQGMLALLGLPRTATREDVAVRAAQWRALDLEDRGTHGGGLAIYALRSYAEWDATPQARAVSDEPILLRHIASTSATSTSTTTAAAAAAAAAAGHRLWRPRGERAGGRRCLRGLRVLEMSRVIAAPVAGRTLAAHGADVLWVTSPKLPDIPALDRDLSRGKRSVQLDLDEPADRQTLLGLLATCDVFVQGYRPGSLAARGLSPGALAAANPGIVVANLSAFGPAGPWAGARGFDSLVQACSGMNASEAAHRGAGEAARAMPCQALDHASGHLLAAGVMAALHRRAKAGAGAEGRAGAYVVDVSLAGTMKYLRSLGQYPGASGFELAAAAAAAAAAGGAVPEDMKPGGVAEESLEERATAFGKMRALRHSAEVEGCEVGWERGPSVPGSDEPQWLLDA</sequence>
<dbReference type="PANTHER" id="PTHR48228">
    <property type="entry name" value="SUCCINYL-COA--D-CITRAMALATE COA-TRANSFERASE"/>
    <property type="match status" value="1"/>
</dbReference>
<dbReference type="SUPFAM" id="SSF89796">
    <property type="entry name" value="CoA-transferase family III (CaiB/BaiF)"/>
    <property type="match status" value="2"/>
</dbReference>
<evidence type="ECO:0000256" key="2">
    <source>
        <dbReference type="SAM" id="MobiDB-lite"/>
    </source>
</evidence>
<dbReference type="STRING" id="150374.A0A0M8N005"/>
<evidence type="ECO:0000313" key="3">
    <source>
        <dbReference type="EMBL" id="KOS22298.1"/>
    </source>
</evidence>
<dbReference type="InterPro" id="IPR003673">
    <property type="entry name" value="CoA-Trfase_fam_III"/>
</dbReference>
<proteinExistence type="inferred from homology"/>
<comment type="similarity">
    <text evidence="1">Belongs to the CoA-transferase III family.</text>
</comment>
<reference evidence="3 4" key="1">
    <citation type="submission" date="2015-07" db="EMBL/GenBank/DDBJ databases">
        <title>The genome of the fungus Escovopsis weberi, a specialized disease agent of ant agriculture.</title>
        <authorList>
            <person name="de Man T.J."/>
            <person name="Stajich J.E."/>
            <person name="Kubicek C.P."/>
            <person name="Chenthamara K."/>
            <person name="Atanasova L."/>
            <person name="Druzhinina I.S."/>
            <person name="Birnbaum S."/>
            <person name="Barribeau S.M."/>
            <person name="Teiling C."/>
            <person name="Suen G."/>
            <person name="Currie C."/>
            <person name="Gerardo N.M."/>
        </authorList>
    </citation>
    <scope>NUCLEOTIDE SEQUENCE [LARGE SCALE GENOMIC DNA]</scope>
</reference>
<dbReference type="PANTHER" id="PTHR48228:SF4">
    <property type="entry name" value="BLR3030 PROTEIN"/>
    <property type="match status" value="1"/>
</dbReference>
<organism evidence="3 4">
    <name type="scientific">Escovopsis weberi</name>
    <dbReference type="NCBI Taxonomy" id="150374"/>
    <lineage>
        <taxon>Eukaryota</taxon>
        <taxon>Fungi</taxon>
        <taxon>Dikarya</taxon>
        <taxon>Ascomycota</taxon>
        <taxon>Pezizomycotina</taxon>
        <taxon>Sordariomycetes</taxon>
        <taxon>Hypocreomycetidae</taxon>
        <taxon>Hypocreales</taxon>
        <taxon>Hypocreaceae</taxon>
        <taxon>Escovopsis</taxon>
    </lineage>
</organism>
<keyword evidence="4" id="KW-1185">Reference proteome</keyword>
<comment type="caution">
    <text evidence="3">The sequence shown here is derived from an EMBL/GenBank/DDBJ whole genome shotgun (WGS) entry which is preliminary data.</text>
</comment>
<feature type="region of interest" description="Disordered" evidence="2">
    <location>
        <begin position="1"/>
        <end position="29"/>
    </location>
</feature>
<dbReference type="Gene3D" id="3.40.50.10540">
    <property type="entry name" value="Crotonobetainyl-coa:carnitine coa-transferase, domain 1"/>
    <property type="match status" value="1"/>
</dbReference>
<accession>A0A0M8N005</accession>
<dbReference type="InterPro" id="IPR023606">
    <property type="entry name" value="CoA-Trfase_III_dom_1_sf"/>
</dbReference>
<dbReference type="AlphaFoldDB" id="A0A0M8N005"/>
<dbReference type="Proteomes" id="UP000053831">
    <property type="component" value="Unassembled WGS sequence"/>
</dbReference>